<dbReference type="EMBL" id="GL349463">
    <property type="protein sequence ID" value="KNC50926.1"/>
    <property type="molecule type" value="Genomic_DNA"/>
</dbReference>
<organism evidence="3 4">
    <name type="scientific">Thecamonas trahens ATCC 50062</name>
    <dbReference type="NCBI Taxonomy" id="461836"/>
    <lineage>
        <taxon>Eukaryota</taxon>
        <taxon>Apusozoa</taxon>
        <taxon>Apusomonadida</taxon>
        <taxon>Apusomonadidae</taxon>
        <taxon>Thecamonas</taxon>
    </lineage>
</organism>
<evidence type="ECO:0000256" key="1">
    <source>
        <dbReference type="SAM" id="MobiDB-lite"/>
    </source>
</evidence>
<dbReference type="GeneID" id="25566155"/>
<protein>
    <submittedName>
        <fullName evidence="3">Uncharacterized protein</fullName>
    </submittedName>
</protein>
<feature type="compositionally biased region" description="Gly residues" evidence="1">
    <location>
        <begin position="109"/>
        <end position="124"/>
    </location>
</feature>
<feature type="transmembrane region" description="Helical" evidence="2">
    <location>
        <begin position="31"/>
        <end position="51"/>
    </location>
</feature>
<dbReference type="Proteomes" id="UP000054408">
    <property type="component" value="Unassembled WGS sequence"/>
</dbReference>
<keyword evidence="2" id="KW-0472">Membrane</keyword>
<dbReference type="AlphaFoldDB" id="A0A0L0DFI5"/>
<evidence type="ECO:0000313" key="3">
    <source>
        <dbReference type="EMBL" id="KNC50926.1"/>
    </source>
</evidence>
<feature type="region of interest" description="Disordered" evidence="1">
    <location>
        <begin position="90"/>
        <end position="137"/>
    </location>
</feature>
<sequence length="137" mass="14464">MATSPSLAYTTPPWLASPVATATEFLASHGWLLLAAMVLAAVVWSHLGAAIRRLLGLAPRFERDPSYRADLDRRRAERYNALQDKIVADAAEHSLSPGGPSSLRHRRGGTGGGGGALGMHGGGPSYRPARKRPSRGG</sequence>
<feature type="compositionally biased region" description="Basic residues" evidence="1">
    <location>
        <begin position="128"/>
        <end position="137"/>
    </location>
</feature>
<evidence type="ECO:0000313" key="4">
    <source>
        <dbReference type="Proteomes" id="UP000054408"/>
    </source>
</evidence>
<dbReference type="RefSeq" id="XP_013756625.1">
    <property type="nucleotide sequence ID" value="XM_013901171.1"/>
</dbReference>
<reference evidence="3 4" key="1">
    <citation type="submission" date="2010-05" db="EMBL/GenBank/DDBJ databases">
        <title>The Genome Sequence of Thecamonas trahens ATCC 50062.</title>
        <authorList>
            <consortium name="The Broad Institute Genome Sequencing Platform"/>
            <person name="Russ C."/>
            <person name="Cuomo C."/>
            <person name="Shea T."/>
            <person name="Young S.K."/>
            <person name="Zeng Q."/>
            <person name="Koehrsen M."/>
            <person name="Haas B."/>
            <person name="Borodovsky M."/>
            <person name="Guigo R."/>
            <person name="Alvarado L."/>
            <person name="Berlin A."/>
            <person name="Bochicchio J."/>
            <person name="Borenstein D."/>
            <person name="Chapman S."/>
            <person name="Chen Z."/>
            <person name="Freedman E."/>
            <person name="Gellesch M."/>
            <person name="Goldberg J."/>
            <person name="Griggs A."/>
            <person name="Gujja S."/>
            <person name="Heilman E."/>
            <person name="Heiman D."/>
            <person name="Hepburn T."/>
            <person name="Howarth C."/>
            <person name="Jen D."/>
            <person name="Larson L."/>
            <person name="Mehta T."/>
            <person name="Park D."/>
            <person name="Pearson M."/>
            <person name="Roberts A."/>
            <person name="Saif S."/>
            <person name="Shenoy N."/>
            <person name="Sisk P."/>
            <person name="Stolte C."/>
            <person name="Sykes S."/>
            <person name="Thomson T."/>
            <person name="Walk T."/>
            <person name="White J."/>
            <person name="Yandava C."/>
            <person name="Burger G."/>
            <person name="Gray M.W."/>
            <person name="Holland P.W.H."/>
            <person name="King N."/>
            <person name="Lang F.B.F."/>
            <person name="Roger A.J."/>
            <person name="Ruiz-Trillo I."/>
            <person name="Lander E."/>
            <person name="Nusbaum C."/>
        </authorList>
    </citation>
    <scope>NUCLEOTIDE SEQUENCE [LARGE SCALE GENOMIC DNA]</scope>
    <source>
        <strain evidence="3 4">ATCC 50062</strain>
    </source>
</reference>
<keyword evidence="2" id="KW-1133">Transmembrane helix</keyword>
<evidence type="ECO:0000256" key="2">
    <source>
        <dbReference type="SAM" id="Phobius"/>
    </source>
</evidence>
<keyword evidence="2" id="KW-0812">Transmembrane</keyword>
<gene>
    <name evidence="3" type="ORF">AMSG_07172</name>
</gene>
<accession>A0A0L0DFI5</accession>
<keyword evidence="4" id="KW-1185">Reference proteome</keyword>
<name>A0A0L0DFI5_THETB</name>
<proteinExistence type="predicted"/>